<proteinExistence type="predicted"/>
<keyword evidence="2" id="KW-1185">Reference proteome</keyword>
<comment type="caution">
    <text evidence="1">The sequence shown here is derived from an EMBL/GenBank/DDBJ whole genome shotgun (WGS) entry which is preliminary data.</text>
</comment>
<protein>
    <submittedName>
        <fullName evidence="1">Uncharacterized protein</fullName>
    </submittedName>
</protein>
<reference evidence="1 2" key="1">
    <citation type="submission" date="2019-03" db="EMBL/GenBank/DDBJ databases">
        <title>Genomic Encyclopedia of Type Strains, Phase IV (KMG-IV): sequencing the most valuable type-strain genomes for metagenomic binning, comparative biology and taxonomic classification.</title>
        <authorList>
            <person name="Goeker M."/>
        </authorList>
    </citation>
    <scope>NUCLEOTIDE SEQUENCE [LARGE SCALE GENOMIC DNA]</scope>
    <source>
        <strain evidence="1 2">DSM 15534</strain>
    </source>
</reference>
<sequence>MDELYYKKLLNDLVKMSDDEWNQMDLMFDNITENCHCVPLPNELFDESITFINDNQIIHSNEIKNDIDEIFLVELFTEKNILLKENYGTNTISFIEEPHVINEYSNNYSIAANDEQYAIAA</sequence>
<organism evidence="1 2">
    <name type="scientific">Volucribacter psittacicida</name>
    <dbReference type="NCBI Taxonomy" id="203482"/>
    <lineage>
        <taxon>Bacteria</taxon>
        <taxon>Pseudomonadati</taxon>
        <taxon>Pseudomonadota</taxon>
        <taxon>Gammaproteobacteria</taxon>
        <taxon>Pasteurellales</taxon>
        <taxon>Pasteurellaceae</taxon>
        <taxon>Volucribacter</taxon>
    </lineage>
</organism>
<evidence type="ECO:0000313" key="1">
    <source>
        <dbReference type="EMBL" id="TCJ98878.1"/>
    </source>
</evidence>
<dbReference type="Proteomes" id="UP000294702">
    <property type="component" value="Unassembled WGS sequence"/>
</dbReference>
<name>A0A4R1G1H5_9PAST</name>
<accession>A0A4R1G1H5</accession>
<dbReference type="RefSeq" id="WP_132690648.1">
    <property type="nucleotide sequence ID" value="NZ_SMFT01000002.1"/>
</dbReference>
<dbReference type="EMBL" id="SMFT01000002">
    <property type="protein sequence ID" value="TCJ98878.1"/>
    <property type="molecule type" value="Genomic_DNA"/>
</dbReference>
<gene>
    <name evidence="1" type="ORF">EV694_1310</name>
</gene>
<dbReference type="AlphaFoldDB" id="A0A4R1G1H5"/>
<evidence type="ECO:0000313" key="2">
    <source>
        <dbReference type="Proteomes" id="UP000294702"/>
    </source>
</evidence>